<keyword evidence="2" id="KW-0813">Transport</keyword>
<comment type="similarity">
    <text evidence="1">Belongs to the bacterial solute-binding protein 3 family.</text>
</comment>
<feature type="domain" description="Solute-binding protein family 3/N-terminal" evidence="4">
    <location>
        <begin position="20"/>
        <end position="254"/>
    </location>
</feature>
<dbReference type="EMBL" id="BAAAZO010000012">
    <property type="protein sequence ID" value="GAA3635401.1"/>
    <property type="molecule type" value="Genomic_DNA"/>
</dbReference>
<sequence length="329" mass="35891">MPDGATVIDHALKQARQRNRIRVGVSLGFHGLSAPDIHGRWTGFDVDIARAISVALFGDADRVEFVPLSSAERFDALEAGDIDVGSYNASITYSRESRHDATFVHPILFDGEVFATRPENLRGTADGASVRDVIATRIGMLAGSTTADNVERYCGRAGIDYTAVLFRTPQEALNGYLSGKTDVYCLDSYLLAGELSGAGEIDRHVFLADQVSLEAMSPVARTRDWQLVKAVRWVLFALIESDNLGLTQGNLAEASRSPSRYLGRFLAPDADSVRHLGLVPEFTTRIIEQVGSYADVFDRHLGARSALQQERRANGLRGDGGMLYAPLFI</sequence>
<comment type="caution">
    <text evidence="5">The sequence shown here is derived from an EMBL/GenBank/DDBJ whole genome shotgun (WGS) entry which is preliminary data.</text>
</comment>
<gene>
    <name evidence="5" type="ORF">GCM10022223_62290</name>
</gene>
<dbReference type="PANTHER" id="PTHR30085:SF7">
    <property type="entry name" value="AMINO-ACID ABC TRANSPORTER-BINDING PROTEIN YHDW-RELATED"/>
    <property type="match status" value="1"/>
</dbReference>
<keyword evidence="6" id="KW-1185">Reference proteome</keyword>
<evidence type="ECO:0000313" key="6">
    <source>
        <dbReference type="Proteomes" id="UP001501074"/>
    </source>
</evidence>
<dbReference type="SUPFAM" id="SSF53850">
    <property type="entry name" value="Periplasmic binding protein-like II"/>
    <property type="match status" value="1"/>
</dbReference>
<name>A0ABP7AMF1_9ACTN</name>
<evidence type="ECO:0000313" key="5">
    <source>
        <dbReference type="EMBL" id="GAA3635401.1"/>
    </source>
</evidence>
<reference evidence="6" key="1">
    <citation type="journal article" date="2019" name="Int. J. Syst. Evol. Microbiol.">
        <title>The Global Catalogue of Microorganisms (GCM) 10K type strain sequencing project: providing services to taxonomists for standard genome sequencing and annotation.</title>
        <authorList>
            <consortium name="The Broad Institute Genomics Platform"/>
            <consortium name="The Broad Institute Genome Sequencing Center for Infectious Disease"/>
            <person name="Wu L."/>
            <person name="Ma J."/>
        </authorList>
    </citation>
    <scope>NUCLEOTIDE SEQUENCE [LARGE SCALE GENOMIC DNA]</scope>
    <source>
        <strain evidence="6">JCM 16902</strain>
    </source>
</reference>
<dbReference type="InterPro" id="IPR001638">
    <property type="entry name" value="Solute-binding_3/MltF_N"/>
</dbReference>
<evidence type="ECO:0000256" key="3">
    <source>
        <dbReference type="ARBA" id="ARBA00022729"/>
    </source>
</evidence>
<dbReference type="InterPro" id="IPR051455">
    <property type="entry name" value="Bact_solute-bind_prot3"/>
</dbReference>
<dbReference type="Proteomes" id="UP001501074">
    <property type="component" value="Unassembled WGS sequence"/>
</dbReference>
<dbReference type="PANTHER" id="PTHR30085">
    <property type="entry name" value="AMINO ACID ABC TRANSPORTER PERMEASE"/>
    <property type="match status" value="1"/>
</dbReference>
<proteinExistence type="inferred from homology"/>
<protein>
    <submittedName>
        <fullName evidence="5">Amino acid ABC transporter substrate-binding protein</fullName>
    </submittedName>
</protein>
<organism evidence="5 6">
    <name type="scientific">Kineosporia mesophila</name>
    <dbReference type="NCBI Taxonomy" id="566012"/>
    <lineage>
        <taxon>Bacteria</taxon>
        <taxon>Bacillati</taxon>
        <taxon>Actinomycetota</taxon>
        <taxon>Actinomycetes</taxon>
        <taxon>Kineosporiales</taxon>
        <taxon>Kineosporiaceae</taxon>
        <taxon>Kineosporia</taxon>
    </lineage>
</organism>
<accession>A0ABP7AMF1</accession>
<keyword evidence="3" id="KW-0732">Signal</keyword>
<evidence type="ECO:0000256" key="1">
    <source>
        <dbReference type="ARBA" id="ARBA00010333"/>
    </source>
</evidence>
<dbReference type="Gene3D" id="3.40.190.10">
    <property type="entry name" value="Periplasmic binding protein-like II"/>
    <property type="match status" value="2"/>
</dbReference>
<evidence type="ECO:0000256" key="2">
    <source>
        <dbReference type="ARBA" id="ARBA00022448"/>
    </source>
</evidence>
<dbReference type="Pfam" id="PF00497">
    <property type="entry name" value="SBP_bac_3"/>
    <property type="match status" value="1"/>
</dbReference>
<evidence type="ECO:0000259" key="4">
    <source>
        <dbReference type="SMART" id="SM00062"/>
    </source>
</evidence>
<dbReference type="SMART" id="SM00062">
    <property type="entry name" value="PBPb"/>
    <property type="match status" value="1"/>
</dbReference>